<feature type="domain" description="FecR protein" evidence="1">
    <location>
        <begin position="56"/>
        <end position="145"/>
    </location>
</feature>
<dbReference type="Pfam" id="PF04773">
    <property type="entry name" value="FecR"/>
    <property type="match status" value="1"/>
</dbReference>
<dbReference type="Gene3D" id="2.60.120.1440">
    <property type="match status" value="1"/>
</dbReference>
<protein>
    <submittedName>
        <fullName evidence="2">FecR family protein</fullName>
    </submittedName>
</protein>
<reference evidence="2 3" key="1">
    <citation type="journal article" date="2018" name="Sci. Rep.">
        <title>Genome Features and Biochemical Characteristics of a Robust, Fast Growing and Naturally Transformable Cyanobacterium Synechococcus elongatus PCC 11801 Isolated from India.</title>
        <authorList>
            <person name="Jaiswal D."/>
            <person name="Sengupta A."/>
            <person name="Sohoni S."/>
            <person name="Sengupta S."/>
            <person name="Phadnavis A.G."/>
            <person name="Pakrasi H.B."/>
            <person name="Wangikar P.P."/>
        </authorList>
    </citation>
    <scope>NUCLEOTIDE SEQUENCE [LARGE SCALE GENOMIC DNA]</scope>
    <source>
        <strain evidence="2 3">PCC 11801</strain>
    </source>
</reference>
<evidence type="ECO:0000259" key="1">
    <source>
        <dbReference type="Pfam" id="PF04773"/>
    </source>
</evidence>
<dbReference type="PROSITE" id="PS51257">
    <property type="entry name" value="PROKAR_LIPOPROTEIN"/>
    <property type="match status" value="1"/>
</dbReference>
<evidence type="ECO:0000313" key="2">
    <source>
        <dbReference type="EMBL" id="WVS92419.1"/>
    </source>
</evidence>
<dbReference type="Proteomes" id="UP000267249">
    <property type="component" value="Chromosome"/>
</dbReference>
<dbReference type="AlphaFoldDB" id="A0AAQ3MBB1"/>
<evidence type="ECO:0000313" key="3">
    <source>
        <dbReference type="Proteomes" id="UP000267249"/>
    </source>
</evidence>
<dbReference type="InterPro" id="IPR006860">
    <property type="entry name" value="FecR"/>
</dbReference>
<name>A0AAQ3MBB1_SYNEL</name>
<dbReference type="EMBL" id="CP030139">
    <property type="protein sequence ID" value="WVS92419.1"/>
    <property type="molecule type" value="Genomic_DNA"/>
</dbReference>
<dbReference type="RefSeq" id="WP_261790005.1">
    <property type="nucleotide sequence ID" value="NZ_CP030139.2"/>
</dbReference>
<proteinExistence type="predicted"/>
<accession>A0AAQ3MBB1</accession>
<gene>
    <name evidence="2" type="ORF">DOP62_04215</name>
</gene>
<organism evidence="2 3">
    <name type="scientific">Synechococcus elongatus PCC 11801</name>
    <dbReference type="NCBI Taxonomy" id="2219813"/>
    <lineage>
        <taxon>Bacteria</taxon>
        <taxon>Bacillati</taxon>
        <taxon>Cyanobacteriota</taxon>
        <taxon>Cyanophyceae</taxon>
        <taxon>Synechococcales</taxon>
        <taxon>Synechococcaceae</taxon>
        <taxon>Synechococcus</taxon>
    </lineage>
</organism>
<sequence>MWRAIAVASVVLTACTPTQQLQAEIQEVATSPVFASQPNQAEQPASEGTVVIQGGQIRTESPGKAQIQLSDGLQFRLGGNALLKIEPELQLDRGQIIAWLGPGQQRDRPLQIRTPTATAAIRGTTVFIEQTATQTLILSWEGLVEVQLPSGASTQLTSGQVLRQNSVSRRVCCSTALPHRWKPCLKFVANCWGRPSPWRSLVGWVGRCRWRWVGRSPSRGYCSRRWQSVH</sequence>
<dbReference type="PANTHER" id="PTHR38731">
    <property type="entry name" value="LIPL45-RELATED LIPOPROTEIN-RELATED"/>
    <property type="match status" value="1"/>
</dbReference>